<protein>
    <submittedName>
        <fullName evidence="1">Uncharacterized protein</fullName>
    </submittedName>
</protein>
<evidence type="ECO:0000313" key="2">
    <source>
        <dbReference type="Proteomes" id="UP000051221"/>
    </source>
</evidence>
<evidence type="ECO:0000313" key="1">
    <source>
        <dbReference type="EMBL" id="KQH84397.1"/>
    </source>
</evidence>
<name>A0A0Q2QWJ3_VIBFU</name>
<accession>A0A0Q2QWJ3</accession>
<comment type="caution">
    <text evidence="1">The sequence shown here is derived from an EMBL/GenBank/DDBJ whole genome shotgun (WGS) entry which is preliminary data.</text>
</comment>
<sequence>MQHGMLFTLLLSLSLWVVPVSAVEMVPTARQQLLHDHQLQQKVAELVEMAVKDDTDALSFALQRLALPQQEAVRYLLLQHLEQSRLILSPRMVNFVDAQRHVAPVYQVLEKGEGYEFSVPAFDYPGIANRLIKRWNQDQSVLDFVLKAERYELNLRQWLSGNEHQVQAREALLMREFNSLSPEAVKALTDQLTQAAVTSWLPSSTVMVRMAQVSEDPQVYKLLWLMRADFHVEQELDRLAKQGDTFALQQIMAAVDNPRLKTKALKELTRTKPMTDEVKTFLVDRLGNSDEAPIVAQALADQGYQSWLKEILLNNRQVKSHAILQVLTQ</sequence>
<keyword evidence="2" id="KW-1185">Reference proteome</keyword>
<dbReference type="InParanoid" id="A0A0Q2QWJ3"/>
<organism evidence="1 2">
    <name type="scientific">Vibrio furnissii</name>
    <dbReference type="NCBI Taxonomy" id="29494"/>
    <lineage>
        <taxon>Bacteria</taxon>
        <taxon>Pseudomonadati</taxon>
        <taxon>Pseudomonadota</taxon>
        <taxon>Gammaproteobacteria</taxon>
        <taxon>Vibrionales</taxon>
        <taxon>Vibrionaceae</taxon>
        <taxon>Vibrio</taxon>
    </lineage>
</organism>
<dbReference type="EMBL" id="LKHS01000019">
    <property type="protein sequence ID" value="KQH84397.1"/>
    <property type="molecule type" value="Genomic_DNA"/>
</dbReference>
<reference evidence="1 2" key="1">
    <citation type="submission" date="2015-08" db="EMBL/GenBank/DDBJ databases">
        <title>Antibacterial properties of a collection of Vibrionaceae strains.</title>
        <authorList>
            <person name="Giubergia S."/>
        </authorList>
    </citation>
    <scope>NUCLEOTIDE SEQUENCE [LARGE SCALE GENOMIC DNA]</scope>
    <source>
        <strain evidence="1 2">S0821</strain>
    </source>
</reference>
<dbReference type="AlphaFoldDB" id="A0A0Q2QWJ3"/>
<dbReference type="Proteomes" id="UP000051221">
    <property type="component" value="Unassembled WGS sequence"/>
</dbReference>
<dbReference type="RefSeq" id="WP_055466814.1">
    <property type="nucleotide sequence ID" value="NZ_JAKNPV010000091.1"/>
</dbReference>
<proteinExistence type="predicted"/>
<gene>
    <name evidence="1" type="ORF">AMR76_18340</name>
</gene>